<dbReference type="AlphaFoldDB" id="C6XYV4"/>
<dbReference type="STRING" id="485917.Phep_2382"/>
<evidence type="ECO:0008006" key="4">
    <source>
        <dbReference type="Google" id="ProtNLM"/>
    </source>
</evidence>
<keyword evidence="3" id="KW-1185">Reference proteome</keyword>
<dbReference type="eggNOG" id="COG2205">
    <property type="taxonomic scope" value="Bacteria"/>
</dbReference>
<name>C6XYV4_PEDHD</name>
<evidence type="ECO:0000313" key="2">
    <source>
        <dbReference type="EMBL" id="ACU04586.1"/>
    </source>
</evidence>
<dbReference type="EMBL" id="CP001681">
    <property type="protein sequence ID" value="ACU04586.1"/>
    <property type="molecule type" value="Genomic_DNA"/>
</dbReference>
<dbReference type="KEGG" id="phe:Phep_2382"/>
<evidence type="ECO:0000256" key="1">
    <source>
        <dbReference type="SAM" id="Phobius"/>
    </source>
</evidence>
<accession>C6XYV4</accession>
<feature type="transmembrane region" description="Helical" evidence="1">
    <location>
        <begin position="34"/>
        <end position="55"/>
    </location>
</feature>
<dbReference type="InterPro" id="IPR021257">
    <property type="entry name" value="DUF2809"/>
</dbReference>
<gene>
    <name evidence="2" type="ordered locus">Phep_2382</name>
</gene>
<feature type="transmembrane region" description="Helical" evidence="1">
    <location>
        <begin position="60"/>
        <end position="81"/>
    </location>
</feature>
<feature type="transmembrane region" description="Helical" evidence="1">
    <location>
        <begin position="101"/>
        <end position="121"/>
    </location>
</feature>
<keyword evidence="1" id="KW-1133">Transmembrane helix</keyword>
<proteinExistence type="predicted"/>
<keyword evidence="1" id="KW-0472">Membrane</keyword>
<dbReference type="Proteomes" id="UP000000852">
    <property type="component" value="Chromosome"/>
</dbReference>
<evidence type="ECO:0000313" key="3">
    <source>
        <dbReference type="Proteomes" id="UP000000852"/>
    </source>
</evidence>
<reference evidence="2 3" key="1">
    <citation type="journal article" date="2009" name="Stand. Genomic Sci.">
        <title>Complete genome sequence of Pedobacter heparinus type strain (HIM 762-3).</title>
        <authorList>
            <person name="Han C."/>
            <person name="Spring S."/>
            <person name="Lapidus A."/>
            <person name="Del Rio T.G."/>
            <person name="Tice H."/>
            <person name="Copeland A."/>
            <person name="Cheng J.F."/>
            <person name="Lucas S."/>
            <person name="Chen F."/>
            <person name="Nolan M."/>
            <person name="Bruce D."/>
            <person name="Goodwin L."/>
            <person name="Pitluck S."/>
            <person name="Ivanova N."/>
            <person name="Mavromatis K."/>
            <person name="Mikhailova N."/>
            <person name="Pati A."/>
            <person name="Chen A."/>
            <person name="Palaniappan K."/>
            <person name="Land M."/>
            <person name="Hauser L."/>
            <person name="Chang Y.J."/>
            <person name="Jeffries C.C."/>
            <person name="Saunders E."/>
            <person name="Chertkov O."/>
            <person name="Brettin T."/>
            <person name="Goker M."/>
            <person name="Rohde M."/>
            <person name="Bristow J."/>
            <person name="Eisen J.A."/>
            <person name="Markowitz V."/>
            <person name="Hugenholtz P."/>
            <person name="Kyrpides N.C."/>
            <person name="Klenk H.P."/>
            <person name="Detter J.C."/>
        </authorList>
    </citation>
    <scope>NUCLEOTIDE SEQUENCE [LARGE SCALE GENOMIC DNA]</scope>
    <source>
        <strain evidence="3">ATCC 13125 / DSM 2366 / CIP 104194 / JCM 7457 / NBRC 12017 / NCIMB 9290 / NRRL B-14731 / HIM 762-3</strain>
    </source>
</reference>
<feature type="transmembrane region" description="Helical" evidence="1">
    <location>
        <begin position="12"/>
        <end position="28"/>
    </location>
</feature>
<organism evidence="2 3">
    <name type="scientific">Pedobacter heparinus (strain ATCC 13125 / DSM 2366 / CIP 104194 / JCM 7457 / NBRC 12017 / NCIMB 9290 / NRRL B-14731 / HIM 762-3)</name>
    <dbReference type="NCBI Taxonomy" id="485917"/>
    <lineage>
        <taxon>Bacteria</taxon>
        <taxon>Pseudomonadati</taxon>
        <taxon>Bacteroidota</taxon>
        <taxon>Sphingobacteriia</taxon>
        <taxon>Sphingobacteriales</taxon>
        <taxon>Sphingobacteriaceae</taxon>
        <taxon>Pedobacter</taxon>
    </lineage>
</organism>
<sequence>MTSLNRNIRLRFRYVLLIVFVIVLGILSRKASFIPLIIGDVLYAAMMFLCVKLLFIRVNFWIIALISLLICFLIELSQLYNAVWINDIRNTTLGALILGRGFLWSDIVAYTIGTIICILFFQFTRIFSDKVD</sequence>
<dbReference type="Pfam" id="PF10990">
    <property type="entry name" value="DUF2809"/>
    <property type="match status" value="1"/>
</dbReference>
<keyword evidence="1" id="KW-0812">Transmembrane</keyword>
<dbReference type="HOGENOM" id="CLU_133181_2_1_10"/>
<protein>
    <recommendedName>
        <fullName evidence="4">DUF2809 domain-containing protein</fullName>
    </recommendedName>
</protein>
<dbReference type="RefSeq" id="WP_015808198.1">
    <property type="nucleotide sequence ID" value="NC_013061.1"/>
</dbReference>
<dbReference type="OrthoDB" id="5360192at2"/>